<sequence length="175" mass="20452">MLLIEEGEKEKKTAIFSISGCYNKDWISLTNEPQKLNTWTCLLCKQIANNAVELHCDEHENFEQIFLIGEECLRQYLQQSNRKCPVGQHDHCEFFKSKTARQSVSELLVMCPRQYKSNEDLQLSERTKTREDEKSICRFKGEIKEVQHHLETSCQLLASRQNNSLDIQNRAISKN</sequence>
<organism evidence="1 2">
    <name type="scientific">Reticulomyxa filosa</name>
    <dbReference type="NCBI Taxonomy" id="46433"/>
    <lineage>
        <taxon>Eukaryota</taxon>
        <taxon>Sar</taxon>
        <taxon>Rhizaria</taxon>
        <taxon>Retaria</taxon>
        <taxon>Foraminifera</taxon>
        <taxon>Monothalamids</taxon>
        <taxon>Reticulomyxidae</taxon>
        <taxon>Reticulomyxa</taxon>
    </lineage>
</organism>
<dbReference type="EMBL" id="ASPP01040529">
    <property type="protein sequence ID" value="ETO00619.1"/>
    <property type="molecule type" value="Genomic_DNA"/>
</dbReference>
<dbReference type="Gene3D" id="3.30.40.10">
    <property type="entry name" value="Zinc/RING finger domain, C3HC4 (zinc finger)"/>
    <property type="match status" value="1"/>
</dbReference>
<dbReference type="OrthoDB" id="1630758at2759"/>
<protein>
    <recommendedName>
        <fullName evidence="3">TRAF-type domain-containing protein</fullName>
    </recommendedName>
</protein>
<evidence type="ECO:0000313" key="2">
    <source>
        <dbReference type="Proteomes" id="UP000023152"/>
    </source>
</evidence>
<accession>X6LGA7</accession>
<dbReference type="AlphaFoldDB" id="X6LGA7"/>
<reference evidence="1 2" key="1">
    <citation type="journal article" date="2013" name="Curr. Biol.">
        <title>The Genome of the Foraminiferan Reticulomyxa filosa.</title>
        <authorList>
            <person name="Glockner G."/>
            <person name="Hulsmann N."/>
            <person name="Schleicher M."/>
            <person name="Noegel A.A."/>
            <person name="Eichinger L."/>
            <person name="Gallinger C."/>
            <person name="Pawlowski J."/>
            <person name="Sierra R."/>
            <person name="Euteneuer U."/>
            <person name="Pillet L."/>
            <person name="Moustafa A."/>
            <person name="Platzer M."/>
            <person name="Groth M."/>
            <person name="Szafranski K."/>
            <person name="Schliwa M."/>
        </authorList>
    </citation>
    <scope>NUCLEOTIDE SEQUENCE [LARGE SCALE GENOMIC DNA]</scope>
</reference>
<keyword evidence="2" id="KW-1185">Reference proteome</keyword>
<dbReference type="Proteomes" id="UP000023152">
    <property type="component" value="Unassembled WGS sequence"/>
</dbReference>
<evidence type="ECO:0008006" key="3">
    <source>
        <dbReference type="Google" id="ProtNLM"/>
    </source>
</evidence>
<comment type="caution">
    <text evidence="1">The sequence shown here is derived from an EMBL/GenBank/DDBJ whole genome shotgun (WGS) entry which is preliminary data.</text>
</comment>
<name>X6LGA7_RETFI</name>
<evidence type="ECO:0000313" key="1">
    <source>
        <dbReference type="EMBL" id="ETO00619.1"/>
    </source>
</evidence>
<proteinExistence type="predicted"/>
<dbReference type="InterPro" id="IPR013083">
    <property type="entry name" value="Znf_RING/FYVE/PHD"/>
</dbReference>
<feature type="non-terminal residue" evidence="1">
    <location>
        <position position="175"/>
    </location>
</feature>
<gene>
    <name evidence="1" type="ORF">RFI_36821</name>
</gene>